<feature type="region of interest" description="Disordered" evidence="1">
    <location>
        <begin position="53"/>
        <end position="97"/>
    </location>
</feature>
<feature type="compositionally biased region" description="Basic and acidic residues" evidence="1">
    <location>
        <begin position="53"/>
        <end position="87"/>
    </location>
</feature>
<dbReference type="Proteomes" id="UP001383192">
    <property type="component" value="Unassembled WGS sequence"/>
</dbReference>
<keyword evidence="3" id="KW-1185">Reference proteome</keyword>
<comment type="caution">
    <text evidence="2">The sequence shown here is derived from an EMBL/GenBank/DDBJ whole genome shotgun (WGS) entry which is preliminary data.</text>
</comment>
<feature type="compositionally biased region" description="Polar residues" evidence="1">
    <location>
        <begin position="201"/>
        <end position="215"/>
    </location>
</feature>
<feature type="region of interest" description="Disordered" evidence="1">
    <location>
        <begin position="112"/>
        <end position="174"/>
    </location>
</feature>
<sequence>MPRGRKKDNTLPPNRSRDTQRAYRARKAAQLEALQHKLNELEAENERLRLALKKESVDEVPCDAKEKPVDSSVFKEDPPSEETRPEDDLITQQSSLPSVPLCVTTLSALTSDTVTESAGSPAKELSQPSEPVFDDRTEEIIVERPPKGADDSLPRSPERPPFSIPSPSHESVYEYPGVGDQQFFLETVDTGKGARPRGDNQHVTTQSTDPSVVTTRGTVHFRASTSPLFFDLPDSIDTFSSPVN</sequence>
<feature type="region of interest" description="Disordered" evidence="1">
    <location>
        <begin position="1"/>
        <end position="25"/>
    </location>
</feature>
<evidence type="ECO:0000313" key="2">
    <source>
        <dbReference type="EMBL" id="KAK7053071.1"/>
    </source>
</evidence>
<dbReference type="CDD" id="cd14809">
    <property type="entry name" value="bZIP_AUREO-like"/>
    <property type="match status" value="1"/>
</dbReference>
<dbReference type="EMBL" id="JAYKXP010000011">
    <property type="protein sequence ID" value="KAK7053071.1"/>
    <property type="molecule type" value="Genomic_DNA"/>
</dbReference>
<evidence type="ECO:0000313" key="3">
    <source>
        <dbReference type="Proteomes" id="UP001383192"/>
    </source>
</evidence>
<dbReference type="AlphaFoldDB" id="A0AAW0DQA2"/>
<accession>A0AAW0DQA2</accession>
<evidence type="ECO:0000256" key="1">
    <source>
        <dbReference type="SAM" id="MobiDB-lite"/>
    </source>
</evidence>
<protein>
    <recommendedName>
        <fullName evidence="4">BZIP domain-containing protein</fullName>
    </recommendedName>
</protein>
<gene>
    <name evidence="2" type="ORF">VNI00_004392</name>
</gene>
<reference evidence="2 3" key="1">
    <citation type="submission" date="2024-01" db="EMBL/GenBank/DDBJ databases">
        <title>A draft genome for a cacao thread blight-causing isolate of Paramarasmius palmivorus.</title>
        <authorList>
            <person name="Baruah I.K."/>
            <person name="Bukari Y."/>
            <person name="Amoako-Attah I."/>
            <person name="Meinhardt L.W."/>
            <person name="Bailey B.A."/>
            <person name="Cohen S.P."/>
        </authorList>
    </citation>
    <scope>NUCLEOTIDE SEQUENCE [LARGE SCALE GENOMIC DNA]</scope>
    <source>
        <strain evidence="2 3">GH-12</strain>
    </source>
</reference>
<feature type="compositionally biased region" description="Basic and acidic residues" evidence="1">
    <location>
        <begin position="133"/>
        <end position="158"/>
    </location>
</feature>
<evidence type="ECO:0008006" key="4">
    <source>
        <dbReference type="Google" id="ProtNLM"/>
    </source>
</evidence>
<organism evidence="2 3">
    <name type="scientific">Paramarasmius palmivorus</name>
    <dbReference type="NCBI Taxonomy" id="297713"/>
    <lineage>
        <taxon>Eukaryota</taxon>
        <taxon>Fungi</taxon>
        <taxon>Dikarya</taxon>
        <taxon>Basidiomycota</taxon>
        <taxon>Agaricomycotina</taxon>
        <taxon>Agaricomycetes</taxon>
        <taxon>Agaricomycetidae</taxon>
        <taxon>Agaricales</taxon>
        <taxon>Marasmiineae</taxon>
        <taxon>Marasmiaceae</taxon>
        <taxon>Paramarasmius</taxon>
    </lineage>
</organism>
<name>A0AAW0DQA2_9AGAR</name>
<dbReference type="Gene3D" id="1.20.5.170">
    <property type="match status" value="1"/>
</dbReference>
<proteinExistence type="predicted"/>
<feature type="region of interest" description="Disordered" evidence="1">
    <location>
        <begin position="190"/>
        <end position="215"/>
    </location>
</feature>